<keyword evidence="1" id="KW-0238">DNA-binding</keyword>
<name>A0AAJ6AEU6_GLAPU</name>
<dbReference type="GO" id="GO:0003677">
    <property type="term" value="F:DNA binding"/>
    <property type="evidence" value="ECO:0007669"/>
    <property type="project" value="UniProtKB-KW"/>
</dbReference>
<protein>
    <submittedName>
        <fullName evidence="3">Helix-turn-helix transcriptional regulator</fullName>
    </submittedName>
</protein>
<dbReference type="PANTHER" id="PTHR46558">
    <property type="entry name" value="TRACRIPTIONAL REGULATORY PROTEIN-RELATED-RELATED"/>
    <property type="match status" value="1"/>
</dbReference>
<dbReference type="InterPro" id="IPR010982">
    <property type="entry name" value="Lambda_DNA-bd_dom_sf"/>
</dbReference>
<accession>A0AAJ6AEU6</accession>
<feature type="domain" description="HTH cro/C1-type" evidence="2">
    <location>
        <begin position="6"/>
        <end position="60"/>
    </location>
</feature>
<dbReference type="SUPFAM" id="SSF47413">
    <property type="entry name" value="lambda repressor-like DNA-binding domains"/>
    <property type="match status" value="1"/>
</dbReference>
<proteinExistence type="predicted"/>
<dbReference type="CDD" id="cd00093">
    <property type="entry name" value="HTH_XRE"/>
    <property type="match status" value="1"/>
</dbReference>
<dbReference type="PROSITE" id="PS50943">
    <property type="entry name" value="HTH_CROC1"/>
    <property type="match status" value="1"/>
</dbReference>
<dbReference type="SMART" id="SM00530">
    <property type="entry name" value="HTH_XRE"/>
    <property type="match status" value="1"/>
</dbReference>
<dbReference type="Gene3D" id="1.10.260.40">
    <property type="entry name" value="lambda repressor-like DNA-binding domains"/>
    <property type="match status" value="1"/>
</dbReference>
<evidence type="ECO:0000256" key="1">
    <source>
        <dbReference type="ARBA" id="ARBA00023125"/>
    </source>
</evidence>
<dbReference type="PANTHER" id="PTHR46558:SF4">
    <property type="entry name" value="DNA-BIDING PHAGE PROTEIN"/>
    <property type="match status" value="1"/>
</dbReference>
<dbReference type="Pfam" id="PF01381">
    <property type="entry name" value="HTH_3"/>
    <property type="match status" value="1"/>
</dbReference>
<evidence type="ECO:0000313" key="3">
    <source>
        <dbReference type="EMBL" id="WGE08976.1"/>
    </source>
</evidence>
<evidence type="ECO:0000259" key="2">
    <source>
        <dbReference type="PROSITE" id="PS50943"/>
    </source>
</evidence>
<evidence type="ECO:0000313" key="4">
    <source>
        <dbReference type="Proteomes" id="UP001222296"/>
    </source>
</evidence>
<gene>
    <name evidence="3" type="ORF">QBL01_06840</name>
</gene>
<reference evidence="3" key="1">
    <citation type="submission" date="2023-04" db="EMBL/GenBank/DDBJ databases">
        <title>Molecular characterization of the Integrative and Conjugative elements harboring multidrug-resistance gene from Glaesserella (Haemophilus) parasuis.</title>
        <authorList>
            <person name="Che Y."/>
            <person name="Zhou L."/>
        </authorList>
    </citation>
    <scope>NUCLEOTIDE SEQUENCE</scope>
    <source>
        <strain evidence="3">Z44</strain>
    </source>
</reference>
<dbReference type="InterPro" id="IPR001387">
    <property type="entry name" value="Cro/C1-type_HTH"/>
</dbReference>
<organism evidence="3 4">
    <name type="scientific">Glaesserella parasuis</name>
    <name type="common">Haemophilus parasuis</name>
    <dbReference type="NCBI Taxonomy" id="738"/>
    <lineage>
        <taxon>Bacteria</taxon>
        <taxon>Pseudomonadati</taxon>
        <taxon>Pseudomonadota</taxon>
        <taxon>Gammaproteobacteria</taxon>
        <taxon>Pasteurellales</taxon>
        <taxon>Pasteurellaceae</taxon>
        <taxon>Glaesserella</taxon>
    </lineage>
</organism>
<sequence length="105" mass="12295">MLNYALKTLRQFEGITQTELAQQLNVSVSHISEIETGKNTITLEMLNKYANYFDVPVSHLMLFAEQIENESLRSEKVRKFIAKNLLKVMDWVIKKDEKEKTHHSQ</sequence>
<dbReference type="AlphaFoldDB" id="A0AAJ6AEU6"/>
<dbReference type="Proteomes" id="UP001222296">
    <property type="component" value="Chromosome"/>
</dbReference>
<dbReference type="RefSeq" id="WP_075605247.1">
    <property type="nucleotide sequence ID" value="NZ_CP121769.1"/>
</dbReference>
<dbReference type="EMBL" id="CP121769">
    <property type="protein sequence ID" value="WGE08976.1"/>
    <property type="molecule type" value="Genomic_DNA"/>
</dbReference>